<dbReference type="PANTHER" id="PTHR47331">
    <property type="entry name" value="PHD-TYPE DOMAIN-CONTAINING PROTEIN"/>
    <property type="match status" value="1"/>
</dbReference>
<dbReference type="OrthoDB" id="6127133at2759"/>
<evidence type="ECO:0000256" key="1">
    <source>
        <dbReference type="SAM" id="Coils"/>
    </source>
</evidence>
<dbReference type="EMBL" id="MRZV01001519">
    <property type="protein sequence ID" value="PIK37334.1"/>
    <property type="molecule type" value="Genomic_DNA"/>
</dbReference>
<gene>
    <name evidence="2" type="ORF">BSL78_25833</name>
</gene>
<dbReference type="InterPro" id="IPR005312">
    <property type="entry name" value="DUF1759"/>
</dbReference>
<comment type="caution">
    <text evidence="2">The sequence shown here is derived from an EMBL/GenBank/DDBJ whole genome shotgun (WGS) entry which is preliminary data.</text>
</comment>
<dbReference type="PANTHER" id="PTHR47331:SF1">
    <property type="entry name" value="GAG-LIKE PROTEIN"/>
    <property type="match status" value="1"/>
</dbReference>
<evidence type="ECO:0000313" key="2">
    <source>
        <dbReference type="EMBL" id="PIK37334.1"/>
    </source>
</evidence>
<sequence length="345" mass="39808">MASRPSRDKTPTPKGQEFMEELKFKTLGGAWKDLKAASEDMRSLISENPTNAKEIYAKWKGKYELFLTINDEYSEILDEESKAEHRDKWYDERDTYITNIKAKMEDWFACKSEEVKSTPKAASKAGSESSICSKTSSMRLAEVTRERELVERTKLLRERQALEKKLKLLEIKLQHQAESHEIERKLAESRGRSQVLEEIEENSQCLEDEDLEDGSIASKQNSKVFTKEWDARPRKTEVRRPSNMKARNLKKAYLEQYTVEEAHKIVVGFSYLDAAVGYPAAIKELQRRYGDPEIIANTYVKRVLNWPSIRADDPKALDELAVFLKECEAATRCVGGLGYWSFLRT</sequence>
<name>A0A2G8JNJ0_STIJA</name>
<reference evidence="2 3" key="1">
    <citation type="journal article" date="2017" name="PLoS Biol.">
        <title>The sea cucumber genome provides insights into morphological evolution and visceral regeneration.</title>
        <authorList>
            <person name="Zhang X."/>
            <person name="Sun L."/>
            <person name="Yuan J."/>
            <person name="Sun Y."/>
            <person name="Gao Y."/>
            <person name="Zhang L."/>
            <person name="Li S."/>
            <person name="Dai H."/>
            <person name="Hamel J.F."/>
            <person name="Liu C."/>
            <person name="Yu Y."/>
            <person name="Liu S."/>
            <person name="Lin W."/>
            <person name="Guo K."/>
            <person name="Jin S."/>
            <person name="Xu P."/>
            <person name="Storey K.B."/>
            <person name="Huan P."/>
            <person name="Zhang T."/>
            <person name="Zhou Y."/>
            <person name="Zhang J."/>
            <person name="Lin C."/>
            <person name="Li X."/>
            <person name="Xing L."/>
            <person name="Huo D."/>
            <person name="Sun M."/>
            <person name="Wang L."/>
            <person name="Mercier A."/>
            <person name="Li F."/>
            <person name="Yang H."/>
            <person name="Xiang J."/>
        </authorList>
    </citation>
    <scope>NUCLEOTIDE SEQUENCE [LARGE SCALE GENOMIC DNA]</scope>
    <source>
        <strain evidence="2">Shaxun</strain>
        <tissue evidence="2">Muscle</tissue>
    </source>
</reference>
<protein>
    <submittedName>
        <fullName evidence="2">Uncharacterized protein</fullName>
    </submittedName>
</protein>
<keyword evidence="3" id="KW-1185">Reference proteome</keyword>
<dbReference type="AlphaFoldDB" id="A0A2G8JNJ0"/>
<dbReference type="Pfam" id="PF03564">
    <property type="entry name" value="DUF1759"/>
    <property type="match status" value="1"/>
</dbReference>
<organism evidence="2 3">
    <name type="scientific">Stichopus japonicus</name>
    <name type="common">Sea cucumber</name>
    <dbReference type="NCBI Taxonomy" id="307972"/>
    <lineage>
        <taxon>Eukaryota</taxon>
        <taxon>Metazoa</taxon>
        <taxon>Echinodermata</taxon>
        <taxon>Eleutherozoa</taxon>
        <taxon>Echinozoa</taxon>
        <taxon>Holothuroidea</taxon>
        <taxon>Aspidochirotacea</taxon>
        <taxon>Aspidochirotida</taxon>
        <taxon>Stichopodidae</taxon>
        <taxon>Apostichopus</taxon>
    </lineage>
</organism>
<dbReference type="Proteomes" id="UP000230750">
    <property type="component" value="Unassembled WGS sequence"/>
</dbReference>
<accession>A0A2G8JNJ0</accession>
<feature type="coiled-coil region" evidence="1">
    <location>
        <begin position="145"/>
        <end position="179"/>
    </location>
</feature>
<evidence type="ECO:0000313" key="3">
    <source>
        <dbReference type="Proteomes" id="UP000230750"/>
    </source>
</evidence>
<keyword evidence="1" id="KW-0175">Coiled coil</keyword>
<proteinExistence type="predicted"/>